<dbReference type="Gene3D" id="3.40.50.1820">
    <property type="entry name" value="alpha/beta hydrolase"/>
    <property type="match status" value="1"/>
</dbReference>
<dbReference type="PANTHER" id="PTHR43433:SF5">
    <property type="entry name" value="AB HYDROLASE-1 DOMAIN-CONTAINING PROTEIN"/>
    <property type="match status" value="1"/>
</dbReference>
<dbReference type="EMBL" id="BAAAXF010000057">
    <property type="protein sequence ID" value="GAA3500898.1"/>
    <property type="molecule type" value="Genomic_DNA"/>
</dbReference>
<keyword evidence="3" id="KW-1185">Reference proteome</keyword>
<reference evidence="3" key="1">
    <citation type="journal article" date="2019" name="Int. J. Syst. Evol. Microbiol.">
        <title>The Global Catalogue of Microorganisms (GCM) 10K type strain sequencing project: providing services to taxonomists for standard genome sequencing and annotation.</title>
        <authorList>
            <consortium name="The Broad Institute Genomics Platform"/>
            <consortium name="The Broad Institute Genome Sequencing Center for Infectious Disease"/>
            <person name="Wu L."/>
            <person name="Ma J."/>
        </authorList>
    </citation>
    <scope>NUCLEOTIDE SEQUENCE [LARGE SCALE GENOMIC DNA]</scope>
    <source>
        <strain evidence="3">JCM 4816</strain>
    </source>
</reference>
<dbReference type="InterPro" id="IPR000073">
    <property type="entry name" value="AB_hydrolase_1"/>
</dbReference>
<name>A0ABP6TZR5_9ACTN</name>
<comment type="caution">
    <text evidence="2">The sequence shown here is derived from an EMBL/GenBank/DDBJ whole genome shotgun (WGS) entry which is preliminary data.</text>
</comment>
<organism evidence="2 3">
    <name type="scientific">Streptomyces prasinosporus</name>
    <dbReference type="NCBI Taxonomy" id="68256"/>
    <lineage>
        <taxon>Bacteria</taxon>
        <taxon>Bacillati</taxon>
        <taxon>Actinomycetota</taxon>
        <taxon>Actinomycetes</taxon>
        <taxon>Kitasatosporales</taxon>
        <taxon>Streptomycetaceae</taxon>
        <taxon>Streptomyces</taxon>
        <taxon>Streptomyces albogriseolus group</taxon>
    </lineage>
</organism>
<gene>
    <name evidence="2" type="ORF">GCM10019016_080050</name>
</gene>
<evidence type="ECO:0000313" key="3">
    <source>
        <dbReference type="Proteomes" id="UP001501455"/>
    </source>
</evidence>
<dbReference type="RefSeq" id="WP_086697021.1">
    <property type="nucleotide sequence ID" value="NZ_BAAAXF010000057.1"/>
</dbReference>
<dbReference type="InterPro" id="IPR029058">
    <property type="entry name" value="AB_hydrolase_fold"/>
</dbReference>
<keyword evidence="2" id="KW-0378">Hydrolase</keyword>
<evidence type="ECO:0000259" key="1">
    <source>
        <dbReference type="Pfam" id="PF00561"/>
    </source>
</evidence>
<accession>A0ABP6TZR5</accession>
<proteinExistence type="predicted"/>
<dbReference type="Proteomes" id="UP001501455">
    <property type="component" value="Unassembled WGS sequence"/>
</dbReference>
<dbReference type="Pfam" id="PF00561">
    <property type="entry name" value="Abhydrolase_1"/>
    <property type="match status" value="1"/>
</dbReference>
<feature type="domain" description="AB hydrolase-1" evidence="1">
    <location>
        <begin position="20"/>
        <end position="228"/>
    </location>
</feature>
<dbReference type="InterPro" id="IPR050471">
    <property type="entry name" value="AB_hydrolase"/>
</dbReference>
<dbReference type="SUPFAM" id="SSF53474">
    <property type="entry name" value="alpha/beta-Hydrolases"/>
    <property type="match status" value="1"/>
</dbReference>
<protein>
    <submittedName>
        <fullName evidence="2">Alpha/beta hydrolase</fullName>
    </submittedName>
</protein>
<dbReference type="GO" id="GO:0016787">
    <property type="term" value="F:hydrolase activity"/>
    <property type="evidence" value="ECO:0007669"/>
    <property type="project" value="UniProtKB-KW"/>
</dbReference>
<evidence type="ECO:0000313" key="2">
    <source>
        <dbReference type="EMBL" id="GAA3500898.1"/>
    </source>
</evidence>
<sequence length="277" mass="30310">MSTLDVPGAQLYYETRGSGPLMLMIPGANGDADAFGAVADHLAAHHTVVTYDRRGFSRSRLDGPQDYDRRLETDADDARRLSEHLSDEPATVFGSSSGGLVALELLARHPSTVHTLVPYEPPAVKLLPDGQNWVDFFTELYDLYRRSGIQPALERFREEAFAEPDRQAMAALRAKDPKKGKYLLANATYWFEHELRQYPAVELDVDVLTSHADRVVLAAGRESHGYPAHDATVALGLRIGLDVIEMPGGHLGHVTHPGRFADALVSALRLGGHGPKA</sequence>
<dbReference type="PANTHER" id="PTHR43433">
    <property type="entry name" value="HYDROLASE, ALPHA/BETA FOLD FAMILY PROTEIN"/>
    <property type="match status" value="1"/>
</dbReference>